<proteinExistence type="predicted"/>
<keyword evidence="1" id="KW-0175">Coiled coil</keyword>
<gene>
    <name evidence="3" type="ORF">ACFOD9_05770</name>
</gene>
<dbReference type="EMBL" id="JBHRTQ010000006">
    <property type="protein sequence ID" value="MFC3173756.1"/>
    <property type="molecule type" value="Genomic_DNA"/>
</dbReference>
<evidence type="ECO:0000256" key="2">
    <source>
        <dbReference type="SAM" id="Phobius"/>
    </source>
</evidence>
<evidence type="ECO:0000256" key="1">
    <source>
        <dbReference type="SAM" id="Coils"/>
    </source>
</evidence>
<name>A0ABV7IR81_9SPHN</name>
<protein>
    <submittedName>
        <fullName evidence="3">Uncharacterized protein</fullName>
    </submittedName>
</protein>
<sequence length="162" mass="17732">MLTLGKSAYWRNIQPTGAIADFVAVWRQAGKRRWPFVAAALATTLLVFNVIVQESWKGPPRRPSVTYINSWTGPRSDAEIKREIIANQQLQDRLAAEQAQREAKVRDIYRTLGKVSGMDTEAIERQAAAQAAQDKAAHDRAIGLKAPAATAAATAPEKPAAR</sequence>
<dbReference type="Proteomes" id="UP001595604">
    <property type="component" value="Unassembled WGS sequence"/>
</dbReference>
<feature type="transmembrane region" description="Helical" evidence="2">
    <location>
        <begin position="34"/>
        <end position="52"/>
    </location>
</feature>
<dbReference type="RefSeq" id="WP_379509143.1">
    <property type="nucleotide sequence ID" value="NZ_JBHRTQ010000006.1"/>
</dbReference>
<reference evidence="4" key="1">
    <citation type="journal article" date="2019" name="Int. J. Syst. Evol. Microbiol.">
        <title>The Global Catalogue of Microorganisms (GCM) 10K type strain sequencing project: providing services to taxonomists for standard genome sequencing and annotation.</title>
        <authorList>
            <consortium name="The Broad Institute Genomics Platform"/>
            <consortium name="The Broad Institute Genome Sequencing Center for Infectious Disease"/>
            <person name="Wu L."/>
            <person name="Ma J."/>
        </authorList>
    </citation>
    <scope>NUCLEOTIDE SEQUENCE [LARGE SCALE GENOMIC DNA]</scope>
    <source>
        <strain evidence="4">KCTC 42984</strain>
    </source>
</reference>
<organism evidence="3 4">
    <name type="scientific">Novosphingobium bradum</name>
    <dbReference type="NCBI Taxonomy" id="1737444"/>
    <lineage>
        <taxon>Bacteria</taxon>
        <taxon>Pseudomonadati</taxon>
        <taxon>Pseudomonadota</taxon>
        <taxon>Alphaproteobacteria</taxon>
        <taxon>Sphingomonadales</taxon>
        <taxon>Sphingomonadaceae</taxon>
        <taxon>Novosphingobium</taxon>
    </lineage>
</organism>
<comment type="caution">
    <text evidence="3">The sequence shown here is derived from an EMBL/GenBank/DDBJ whole genome shotgun (WGS) entry which is preliminary data.</text>
</comment>
<evidence type="ECO:0000313" key="3">
    <source>
        <dbReference type="EMBL" id="MFC3173756.1"/>
    </source>
</evidence>
<evidence type="ECO:0000313" key="4">
    <source>
        <dbReference type="Proteomes" id="UP001595604"/>
    </source>
</evidence>
<keyword evidence="4" id="KW-1185">Reference proteome</keyword>
<keyword evidence="2" id="KW-0472">Membrane</keyword>
<keyword evidence="2" id="KW-0812">Transmembrane</keyword>
<feature type="coiled-coil region" evidence="1">
    <location>
        <begin position="80"/>
        <end position="107"/>
    </location>
</feature>
<keyword evidence="2" id="KW-1133">Transmembrane helix</keyword>
<accession>A0ABV7IR81</accession>